<evidence type="ECO:0000256" key="4">
    <source>
        <dbReference type="ARBA" id="ARBA00023125"/>
    </source>
</evidence>
<evidence type="ECO:0000259" key="8">
    <source>
        <dbReference type="Pfam" id="PF04542"/>
    </source>
</evidence>
<dbReference type="Pfam" id="PF04542">
    <property type="entry name" value="Sigma70_r2"/>
    <property type="match status" value="1"/>
</dbReference>
<dbReference type="Proteomes" id="UP000249185">
    <property type="component" value="Unassembled WGS sequence"/>
</dbReference>
<evidence type="ECO:0000256" key="7">
    <source>
        <dbReference type="SAM" id="MobiDB-lite"/>
    </source>
</evidence>
<evidence type="ECO:0000256" key="1">
    <source>
        <dbReference type="ARBA" id="ARBA00010641"/>
    </source>
</evidence>
<dbReference type="Gene3D" id="1.10.1740.10">
    <property type="match status" value="1"/>
</dbReference>
<dbReference type="InterPro" id="IPR007627">
    <property type="entry name" value="RNA_pol_sigma70_r2"/>
</dbReference>
<name>A0A2W5QLY7_RHOSU</name>
<comment type="similarity">
    <text evidence="1 6">Belongs to the sigma-70 factor family. ECF subfamily.</text>
</comment>
<feature type="domain" description="RNA polymerase sigma factor 70 region 4 type 2" evidence="9">
    <location>
        <begin position="130"/>
        <end position="181"/>
    </location>
</feature>
<sequence length="196" mass="21680">MPFAPPEGLTEASDAELLARVAARDRTAFVALFDRFAARVKAFMMRGGASEADADEIAQDVMVLVWRRAETFDPGRAAASTWIFTIARNRRIDILRRTSRPAPDPEDPLFQPEPEPDGFQRIDAQAREARIRAELEELPAEQRAVLVAAFYDGLSHAEIADRLGLPLGTVKSRIRLAFRHLRGALGEGLAEELSDG</sequence>
<keyword evidence="5 6" id="KW-0804">Transcription</keyword>
<dbReference type="Pfam" id="PF08281">
    <property type="entry name" value="Sigma70_r4_2"/>
    <property type="match status" value="1"/>
</dbReference>
<evidence type="ECO:0000256" key="2">
    <source>
        <dbReference type="ARBA" id="ARBA00023015"/>
    </source>
</evidence>
<dbReference type="InterPro" id="IPR000838">
    <property type="entry name" value="RNA_pol_sigma70_ECF_CS"/>
</dbReference>
<evidence type="ECO:0000256" key="5">
    <source>
        <dbReference type="ARBA" id="ARBA00023163"/>
    </source>
</evidence>
<dbReference type="InterPro" id="IPR014284">
    <property type="entry name" value="RNA_pol_sigma-70_dom"/>
</dbReference>
<dbReference type="CDD" id="cd06171">
    <property type="entry name" value="Sigma70_r4"/>
    <property type="match status" value="1"/>
</dbReference>
<feature type="domain" description="RNA polymerase sigma-70 region 2" evidence="8">
    <location>
        <begin position="32"/>
        <end position="100"/>
    </location>
</feature>
<feature type="region of interest" description="Disordered" evidence="7">
    <location>
        <begin position="98"/>
        <end position="117"/>
    </location>
</feature>
<organism evidence="10 11">
    <name type="scientific">Rhodovulum sulfidophilum</name>
    <name type="common">Rhodobacter sulfidophilus</name>
    <dbReference type="NCBI Taxonomy" id="35806"/>
    <lineage>
        <taxon>Bacteria</taxon>
        <taxon>Pseudomonadati</taxon>
        <taxon>Pseudomonadota</taxon>
        <taxon>Alphaproteobacteria</taxon>
        <taxon>Rhodobacterales</taxon>
        <taxon>Paracoccaceae</taxon>
        <taxon>Rhodovulum</taxon>
    </lineage>
</organism>
<proteinExistence type="inferred from homology"/>
<dbReference type="GO" id="GO:0006352">
    <property type="term" value="P:DNA-templated transcription initiation"/>
    <property type="evidence" value="ECO:0007669"/>
    <property type="project" value="InterPro"/>
</dbReference>
<evidence type="ECO:0000313" key="11">
    <source>
        <dbReference type="Proteomes" id="UP000249185"/>
    </source>
</evidence>
<dbReference type="Gene3D" id="1.10.10.10">
    <property type="entry name" value="Winged helix-like DNA-binding domain superfamily/Winged helix DNA-binding domain"/>
    <property type="match status" value="1"/>
</dbReference>
<evidence type="ECO:0000313" key="10">
    <source>
        <dbReference type="EMBL" id="PZQ52560.1"/>
    </source>
</evidence>
<dbReference type="InterPro" id="IPR013324">
    <property type="entry name" value="RNA_pol_sigma_r3/r4-like"/>
</dbReference>
<keyword evidence="3 6" id="KW-0731">Sigma factor</keyword>
<dbReference type="SUPFAM" id="SSF88946">
    <property type="entry name" value="Sigma2 domain of RNA polymerase sigma factors"/>
    <property type="match status" value="1"/>
</dbReference>
<evidence type="ECO:0000259" key="9">
    <source>
        <dbReference type="Pfam" id="PF08281"/>
    </source>
</evidence>
<keyword evidence="2 6" id="KW-0805">Transcription regulation</keyword>
<dbReference type="InterPro" id="IPR039425">
    <property type="entry name" value="RNA_pol_sigma-70-like"/>
</dbReference>
<gene>
    <name evidence="10" type="ORF">DI556_02610</name>
</gene>
<keyword evidence="4 6" id="KW-0238">DNA-binding</keyword>
<reference evidence="10 11" key="1">
    <citation type="submission" date="2017-08" db="EMBL/GenBank/DDBJ databases">
        <title>Infants hospitalized years apart are colonized by the same room-sourced microbial strains.</title>
        <authorList>
            <person name="Brooks B."/>
            <person name="Olm M.R."/>
            <person name="Firek B.A."/>
            <person name="Baker R."/>
            <person name="Thomas B.C."/>
            <person name="Morowitz M.J."/>
            <person name="Banfield J.F."/>
        </authorList>
    </citation>
    <scope>NUCLEOTIDE SEQUENCE [LARGE SCALE GENOMIC DNA]</scope>
    <source>
        <strain evidence="10">S2_005_002_R2_34</strain>
    </source>
</reference>
<evidence type="ECO:0000256" key="3">
    <source>
        <dbReference type="ARBA" id="ARBA00023082"/>
    </source>
</evidence>
<dbReference type="PANTHER" id="PTHR43133:SF62">
    <property type="entry name" value="RNA POLYMERASE SIGMA FACTOR SIGZ"/>
    <property type="match status" value="1"/>
</dbReference>
<comment type="caution">
    <text evidence="10">The sequence shown here is derived from an EMBL/GenBank/DDBJ whole genome shotgun (WGS) entry which is preliminary data.</text>
</comment>
<dbReference type="PROSITE" id="PS01063">
    <property type="entry name" value="SIGMA70_ECF"/>
    <property type="match status" value="1"/>
</dbReference>
<dbReference type="NCBIfam" id="TIGR02937">
    <property type="entry name" value="sigma70-ECF"/>
    <property type="match status" value="1"/>
</dbReference>
<dbReference type="GO" id="GO:0003677">
    <property type="term" value="F:DNA binding"/>
    <property type="evidence" value="ECO:0007669"/>
    <property type="project" value="UniProtKB-KW"/>
</dbReference>
<dbReference type="InterPro" id="IPR013325">
    <property type="entry name" value="RNA_pol_sigma_r2"/>
</dbReference>
<protein>
    <recommendedName>
        <fullName evidence="6">RNA polymerase sigma factor</fullName>
    </recommendedName>
</protein>
<dbReference type="AlphaFoldDB" id="A0A2W5QLY7"/>
<dbReference type="PANTHER" id="PTHR43133">
    <property type="entry name" value="RNA POLYMERASE ECF-TYPE SIGMA FACTO"/>
    <property type="match status" value="1"/>
</dbReference>
<accession>A0A2W5QLY7</accession>
<dbReference type="EMBL" id="QFPW01000001">
    <property type="protein sequence ID" value="PZQ52560.1"/>
    <property type="molecule type" value="Genomic_DNA"/>
</dbReference>
<evidence type="ECO:0000256" key="6">
    <source>
        <dbReference type="RuleBase" id="RU000716"/>
    </source>
</evidence>
<dbReference type="InterPro" id="IPR036388">
    <property type="entry name" value="WH-like_DNA-bd_sf"/>
</dbReference>
<dbReference type="InterPro" id="IPR013249">
    <property type="entry name" value="RNA_pol_sigma70_r4_t2"/>
</dbReference>
<dbReference type="GO" id="GO:0016987">
    <property type="term" value="F:sigma factor activity"/>
    <property type="evidence" value="ECO:0007669"/>
    <property type="project" value="UniProtKB-KW"/>
</dbReference>
<dbReference type="SUPFAM" id="SSF88659">
    <property type="entry name" value="Sigma3 and sigma4 domains of RNA polymerase sigma factors"/>
    <property type="match status" value="1"/>
</dbReference>